<dbReference type="AlphaFoldDB" id="A0A6M3L102"/>
<dbReference type="EMBL" id="MT142709">
    <property type="protein sequence ID" value="QJA87472.1"/>
    <property type="molecule type" value="Genomic_DNA"/>
</dbReference>
<protein>
    <submittedName>
        <fullName evidence="1">Uncharacterized protein</fullName>
    </submittedName>
</protein>
<sequence>MPDTSQPPELDLSQYAVSNILSSGTSITHYGLVARNGSWYILEEDTTNGTYMYNTGTSSYTTAWTNRKTATYNYFYVEF</sequence>
<evidence type="ECO:0000313" key="1">
    <source>
        <dbReference type="EMBL" id="QJA87472.1"/>
    </source>
</evidence>
<name>A0A6M3L102_9ZZZZ</name>
<gene>
    <name evidence="1" type="ORF">MM415B02988_0003</name>
</gene>
<reference evidence="1" key="1">
    <citation type="submission" date="2020-03" db="EMBL/GenBank/DDBJ databases">
        <title>The deep terrestrial virosphere.</title>
        <authorList>
            <person name="Holmfeldt K."/>
            <person name="Nilsson E."/>
            <person name="Simone D."/>
            <person name="Lopez-Fernandez M."/>
            <person name="Wu X."/>
            <person name="de Brujin I."/>
            <person name="Lundin D."/>
            <person name="Andersson A."/>
            <person name="Bertilsson S."/>
            <person name="Dopson M."/>
        </authorList>
    </citation>
    <scope>NUCLEOTIDE SEQUENCE</scope>
    <source>
        <strain evidence="1">MM415B02988</strain>
    </source>
</reference>
<proteinExistence type="predicted"/>
<organism evidence="1">
    <name type="scientific">viral metagenome</name>
    <dbReference type="NCBI Taxonomy" id="1070528"/>
    <lineage>
        <taxon>unclassified sequences</taxon>
        <taxon>metagenomes</taxon>
        <taxon>organismal metagenomes</taxon>
    </lineage>
</organism>
<accession>A0A6M3L102</accession>